<dbReference type="RefSeq" id="WP_153421314.1">
    <property type="nucleotide sequence ID" value="NZ_WFLM01000005.1"/>
</dbReference>
<dbReference type="AlphaFoldDB" id="A0A6N6VTY0"/>
<accession>A0A6N6VTY0</accession>
<dbReference type="Proteomes" id="UP000437748">
    <property type="component" value="Unassembled WGS sequence"/>
</dbReference>
<dbReference type="OrthoDB" id="7001291at2"/>
<evidence type="ECO:0000313" key="1">
    <source>
        <dbReference type="EMBL" id="KAB8036899.1"/>
    </source>
</evidence>
<protein>
    <recommendedName>
        <fullName evidence="3">Histidine phosphatase family protein</fullName>
    </recommendedName>
</protein>
<comment type="caution">
    <text evidence="1">The sequence shown here is derived from an EMBL/GenBank/DDBJ whole genome shotgun (WGS) entry which is preliminary data.</text>
</comment>
<reference evidence="1 2" key="1">
    <citation type="submission" date="2019-10" db="EMBL/GenBank/DDBJ databases">
        <title>New species of Slilvanegrellaceae.</title>
        <authorList>
            <person name="Pitt A."/>
            <person name="Hahn M.W."/>
        </authorList>
    </citation>
    <scope>NUCLEOTIDE SEQUENCE [LARGE SCALE GENOMIC DNA]</scope>
    <source>
        <strain evidence="1 2">SP-Ram-0.45-NSY-1</strain>
    </source>
</reference>
<sequence>MKILFIYILILFNYISYSYASESNNEKTVIFIRHGEKPLNVEIGQINCKGLNRSLKLPKVLVQKFGKPNFIFAPNPSDQIEKKQQKFSYNRPLSTIEPTAIQLGLPTNTLFGFTDVKRLSNEILSEKYNNSLIFVSWEHNKLVEIVKYIYTKDKNNKETDIPDWPTIKYDDIYILKIKKENSSYQIKFTQDKQNLDNQSEVCPFPIDSK</sequence>
<dbReference type="EMBL" id="WFLM01000005">
    <property type="protein sequence ID" value="KAB8036899.1"/>
    <property type="molecule type" value="Genomic_DNA"/>
</dbReference>
<proteinExistence type="predicted"/>
<name>A0A6N6VTY0_9BACT</name>
<organism evidence="1 2">
    <name type="scientific">Silvanigrella paludirubra</name>
    <dbReference type="NCBI Taxonomy" id="2499159"/>
    <lineage>
        <taxon>Bacteria</taxon>
        <taxon>Pseudomonadati</taxon>
        <taxon>Bdellovibrionota</taxon>
        <taxon>Oligoflexia</taxon>
        <taxon>Silvanigrellales</taxon>
        <taxon>Silvanigrellaceae</taxon>
        <taxon>Silvanigrella</taxon>
    </lineage>
</organism>
<gene>
    <name evidence="1" type="ORF">GCL60_13730</name>
</gene>
<evidence type="ECO:0000313" key="2">
    <source>
        <dbReference type="Proteomes" id="UP000437748"/>
    </source>
</evidence>
<keyword evidence="2" id="KW-1185">Reference proteome</keyword>
<evidence type="ECO:0008006" key="3">
    <source>
        <dbReference type="Google" id="ProtNLM"/>
    </source>
</evidence>